<feature type="region of interest" description="Disordered" evidence="5">
    <location>
        <begin position="113"/>
        <end position="167"/>
    </location>
</feature>
<keyword evidence="4 6" id="KW-0472">Membrane</keyword>
<evidence type="ECO:0000313" key="7">
    <source>
        <dbReference type="EMBL" id="PGG98561.1"/>
    </source>
</evidence>
<sequence length="296" mass="30488">MLVGTAKSSPLHLPGPNLSSLDKMLLNARQGLEEGTVLKLDLVGDSMKRTGICVLKVTVLENVSEGSGFCQSTIGRRCEKDGKYFEGTGPPWPCIGPNDVQCCVKNENINTGSSTSALPPTTSSTTSSLSFTTSSTPFPSTTTNPPISDTATPTNSQPPSAGSGGLSSGAKGGIAGGVVAGVLIMGLIAALFFVLGKQRNSKKEAAAAANARPPTPTAAEKRQEENTMTEKDDDTYGKPEFLGGSPLSELPAEPLTGELDSQAMGESGRNNSVEKISPTAQIRSRGAVELSANTSV</sequence>
<feature type="region of interest" description="Disordered" evidence="5">
    <location>
        <begin position="205"/>
        <end position="296"/>
    </location>
</feature>
<dbReference type="OrthoDB" id="2251794at2759"/>
<feature type="compositionally biased region" description="Basic and acidic residues" evidence="5">
    <location>
        <begin position="219"/>
        <end position="237"/>
    </location>
</feature>
<evidence type="ECO:0000256" key="3">
    <source>
        <dbReference type="ARBA" id="ARBA00022989"/>
    </source>
</evidence>
<dbReference type="InterPro" id="IPR051694">
    <property type="entry name" value="Immunoregulatory_rcpt-like"/>
</dbReference>
<keyword evidence="3 6" id="KW-1133">Transmembrane helix</keyword>
<feature type="compositionally biased region" description="Polar residues" evidence="5">
    <location>
        <begin position="268"/>
        <end position="282"/>
    </location>
</feature>
<dbReference type="STRING" id="2060905.A0A2B7WPZ7"/>
<dbReference type="Proteomes" id="UP000224080">
    <property type="component" value="Unassembled WGS sequence"/>
</dbReference>
<dbReference type="GO" id="GO:0071944">
    <property type="term" value="C:cell periphery"/>
    <property type="evidence" value="ECO:0007669"/>
    <property type="project" value="UniProtKB-ARBA"/>
</dbReference>
<proteinExistence type="predicted"/>
<reference evidence="7 8" key="1">
    <citation type="submission" date="2017-10" db="EMBL/GenBank/DDBJ databases">
        <title>Comparative genomics in systemic dimorphic fungi from Ajellomycetaceae.</title>
        <authorList>
            <person name="Munoz J.F."/>
            <person name="Mcewen J.G."/>
            <person name="Clay O.K."/>
            <person name="Cuomo C.A."/>
        </authorList>
    </citation>
    <scope>NUCLEOTIDE SEQUENCE [LARGE SCALE GENOMIC DNA]</scope>
    <source>
        <strain evidence="7 8">UAMH130</strain>
    </source>
</reference>
<organism evidence="7 8">
    <name type="scientific">Blastomyces parvus</name>
    <dbReference type="NCBI Taxonomy" id="2060905"/>
    <lineage>
        <taxon>Eukaryota</taxon>
        <taxon>Fungi</taxon>
        <taxon>Dikarya</taxon>
        <taxon>Ascomycota</taxon>
        <taxon>Pezizomycotina</taxon>
        <taxon>Eurotiomycetes</taxon>
        <taxon>Eurotiomycetidae</taxon>
        <taxon>Onygenales</taxon>
        <taxon>Ajellomycetaceae</taxon>
        <taxon>Blastomyces</taxon>
    </lineage>
</organism>
<keyword evidence="8" id="KW-1185">Reference proteome</keyword>
<accession>A0A2B7WPZ7</accession>
<evidence type="ECO:0000313" key="8">
    <source>
        <dbReference type="Proteomes" id="UP000224080"/>
    </source>
</evidence>
<dbReference type="PANTHER" id="PTHR15549">
    <property type="entry name" value="PAIRED IMMUNOGLOBULIN-LIKE TYPE 2 RECEPTOR"/>
    <property type="match status" value="1"/>
</dbReference>
<evidence type="ECO:0000256" key="5">
    <source>
        <dbReference type="SAM" id="MobiDB-lite"/>
    </source>
</evidence>
<evidence type="ECO:0000256" key="4">
    <source>
        <dbReference type="ARBA" id="ARBA00023136"/>
    </source>
</evidence>
<gene>
    <name evidence="7" type="ORF">GX51_06758</name>
</gene>
<dbReference type="AlphaFoldDB" id="A0A2B7WPZ7"/>
<evidence type="ECO:0000256" key="1">
    <source>
        <dbReference type="ARBA" id="ARBA00004167"/>
    </source>
</evidence>
<comment type="subcellular location">
    <subcellularLocation>
        <location evidence="1">Membrane</location>
        <topology evidence="1">Single-pass membrane protein</topology>
    </subcellularLocation>
</comment>
<feature type="compositionally biased region" description="Polar residues" evidence="5">
    <location>
        <begin position="144"/>
        <end position="160"/>
    </location>
</feature>
<name>A0A2B7WPZ7_9EURO</name>
<dbReference type="GO" id="GO:0016020">
    <property type="term" value="C:membrane"/>
    <property type="evidence" value="ECO:0007669"/>
    <property type="project" value="UniProtKB-SubCell"/>
</dbReference>
<feature type="compositionally biased region" description="Low complexity" evidence="5">
    <location>
        <begin position="113"/>
        <end position="143"/>
    </location>
</feature>
<evidence type="ECO:0000256" key="2">
    <source>
        <dbReference type="ARBA" id="ARBA00022692"/>
    </source>
</evidence>
<feature type="transmembrane region" description="Helical" evidence="6">
    <location>
        <begin position="174"/>
        <end position="195"/>
    </location>
</feature>
<keyword evidence="2 6" id="KW-0812">Transmembrane</keyword>
<evidence type="ECO:0000256" key="6">
    <source>
        <dbReference type="SAM" id="Phobius"/>
    </source>
</evidence>
<dbReference type="EMBL" id="PDNC01000118">
    <property type="protein sequence ID" value="PGG98561.1"/>
    <property type="molecule type" value="Genomic_DNA"/>
</dbReference>
<protein>
    <submittedName>
        <fullName evidence="7">Uncharacterized protein</fullName>
    </submittedName>
</protein>
<comment type="caution">
    <text evidence="7">The sequence shown here is derived from an EMBL/GenBank/DDBJ whole genome shotgun (WGS) entry which is preliminary data.</text>
</comment>